<gene>
    <name evidence="2" type="ORF">K444DRAFT_355049</name>
</gene>
<dbReference type="EMBL" id="KZ613783">
    <property type="protein sequence ID" value="PMD62954.1"/>
    <property type="molecule type" value="Genomic_DNA"/>
</dbReference>
<dbReference type="Proteomes" id="UP000235371">
    <property type="component" value="Unassembled WGS sequence"/>
</dbReference>
<feature type="signal peptide" evidence="1">
    <location>
        <begin position="1"/>
        <end position="39"/>
    </location>
</feature>
<reference evidence="2 3" key="1">
    <citation type="submission" date="2016-04" db="EMBL/GenBank/DDBJ databases">
        <title>A degradative enzymes factory behind the ericoid mycorrhizal symbiosis.</title>
        <authorList>
            <consortium name="DOE Joint Genome Institute"/>
            <person name="Martino E."/>
            <person name="Morin E."/>
            <person name="Grelet G."/>
            <person name="Kuo A."/>
            <person name="Kohler A."/>
            <person name="Daghino S."/>
            <person name="Barry K."/>
            <person name="Choi C."/>
            <person name="Cichocki N."/>
            <person name="Clum A."/>
            <person name="Copeland A."/>
            <person name="Hainaut M."/>
            <person name="Haridas S."/>
            <person name="Labutti K."/>
            <person name="Lindquist E."/>
            <person name="Lipzen A."/>
            <person name="Khouja H.-R."/>
            <person name="Murat C."/>
            <person name="Ohm R."/>
            <person name="Olson A."/>
            <person name="Spatafora J."/>
            <person name="Veneault-Fourrey C."/>
            <person name="Henrissat B."/>
            <person name="Grigoriev I."/>
            <person name="Martin F."/>
            <person name="Perotto S."/>
        </authorList>
    </citation>
    <scope>NUCLEOTIDE SEQUENCE [LARGE SCALE GENOMIC DNA]</scope>
    <source>
        <strain evidence="2 3">E</strain>
    </source>
</reference>
<protein>
    <recommendedName>
        <fullName evidence="4">Ig-like domain-containing protein</fullName>
    </recommendedName>
</protein>
<evidence type="ECO:0000256" key="1">
    <source>
        <dbReference type="SAM" id="SignalP"/>
    </source>
</evidence>
<organism evidence="2 3">
    <name type="scientific">Hyaloscypha bicolor E</name>
    <dbReference type="NCBI Taxonomy" id="1095630"/>
    <lineage>
        <taxon>Eukaryota</taxon>
        <taxon>Fungi</taxon>
        <taxon>Dikarya</taxon>
        <taxon>Ascomycota</taxon>
        <taxon>Pezizomycotina</taxon>
        <taxon>Leotiomycetes</taxon>
        <taxon>Helotiales</taxon>
        <taxon>Hyaloscyphaceae</taxon>
        <taxon>Hyaloscypha</taxon>
        <taxon>Hyaloscypha bicolor</taxon>
    </lineage>
</organism>
<dbReference type="AlphaFoldDB" id="A0A2J6TIW0"/>
<feature type="chain" id="PRO_5014319578" description="Ig-like domain-containing protein" evidence="1">
    <location>
        <begin position="40"/>
        <end position="306"/>
    </location>
</feature>
<sequence>MDKLFTYRGTVYREVSNMFSLSKPLSLLVLLAASKLVLGTKEASCGPDIQTRSVVKTFTTVITTGPTPVTKLDSITIECFETVPHLCYTYTIVGPYVPTTTPALDLDYKASSSFHRTGCGIQADCIGIKTSTEYRPSYDPCCDPTPTTTIPGPSPSCTQGCQIRIVGTVTSFVDSYEFFHPTSPATYSMFPPSCPFSPEYHDKLVRKTEVPQSTNTTATLRKTEAEEQNTQVYPCTATIRSLVSIHGGGTWTEYPNTYTETETLDCVGCSVVVRPWGGPGPVVSYQATLTDLKTRTETTFVCKATS</sequence>
<proteinExistence type="predicted"/>
<evidence type="ECO:0008006" key="4">
    <source>
        <dbReference type="Google" id="ProtNLM"/>
    </source>
</evidence>
<name>A0A2J6TIW0_9HELO</name>
<keyword evidence="3" id="KW-1185">Reference proteome</keyword>
<dbReference type="GeneID" id="36580210"/>
<accession>A0A2J6TIW0</accession>
<dbReference type="InParanoid" id="A0A2J6TIW0"/>
<evidence type="ECO:0000313" key="3">
    <source>
        <dbReference type="Proteomes" id="UP000235371"/>
    </source>
</evidence>
<dbReference type="OrthoDB" id="3559591at2759"/>
<dbReference type="RefSeq" id="XP_024739858.1">
    <property type="nucleotide sequence ID" value="XM_024872129.1"/>
</dbReference>
<evidence type="ECO:0000313" key="2">
    <source>
        <dbReference type="EMBL" id="PMD62954.1"/>
    </source>
</evidence>
<keyword evidence="1" id="KW-0732">Signal</keyword>